<sequence>MRDIVFFLEEYPVLTQAFVHQQIISLKKVGFNVRVVSVSKSSDTICANDSIIPYVCLEDIKNVHPIYAIFKFIYFSIISGYLFSRMSLFKRNCYRKRLLFKFLSNPSQIKSNDIVISHFGMASIMAAQLKKYGYIKNALYSVLHAYEITKEKSLSDLGSHYGTLFDQANKIFSVCEHMRNRIINLGCHPTNVEVLHLGVDIDALSFLYPNESNKEKMKIIFVGRLTEKKGLPDLLLSLARISSKVSFALDIVGDGELDEYCYELILKLNLNEHIKMHGFQPHHIVLDFMKDADVLILPSKTSHSGDMEGIPVVLMEAMAMKKIVLSTYHSGITELIEDNVNGFLVNEGDIVDLSEKISYIDELSKKDKDIIRTNAHQKIMNDFNINIQSKHLANIILNDGFAEGGI</sequence>
<evidence type="ECO:0000256" key="3">
    <source>
        <dbReference type="ARBA" id="ARBA00022679"/>
    </source>
</evidence>
<organism evidence="5 6">
    <name type="scientific">Photorhabdus asymbiotica</name>
    <dbReference type="NCBI Taxonomy" id="291112"/>
    <lineage>
        <taxon>Bacteria</taxon>
        <taxon>Pseudomonadati</taxon>
        <taxon>Pseudomonadota</taxon>
        <taxon>Gammaproteobacteria</taxon>
        <taxon>Enterobacterales</taxon>
        <taxon>Morganellaceae</taxon>
        <taxon>Photorhabdus</taxon>
    </lineage>
</organism>
<dbReference type="PANTHER" id="PTHR12526:SF640">
    <property type="entry name" value="COLANIC ACID BIOSYNTHESIS GLYCOSYLTRANSFERASE WCAL-RELATED"/>
    <property type="match status" value="1"/>
</dbReference>
<protein>
    <submittedName>
        <fullName evidence="5">Colanic acid/amylovoran biosynthesis glycosyltransferase</fullName>
    </submittedName>
</protein>
<proteinExistence type="inferred from homology"/>
<evidence type="ECO:0000256" key="1">
    <source>
        <dbReference type="ARBA" id="ARBA00009481"/>
    </source>
</evidence>
<dbReference type="InterPro" id="IPR001296">
    <property type="entry name" value="Glyco_trans_1"/>
</dbReference>
<name>A0ABX9STB6_9GAMM</name>
<comment type="caution">
    <text evidence="5">The sequence shown here is derived from an EMBL/GenBank/DDBJ whole genome shotgun (WGS) entry which is preliminary data.</text>
</comment>
<dbReference type="Proteomes" id="UP000280955">
    <property type="component" value="Unassembled WGS sequence"/>
</dbReference>
<evidence type="ECO:0000313" key="5">
    <source>
        <dbReference type="EMBL" id="RKS66667.1"/>
    </source>
</evidence>
<evidence type="ECO:0000256" key="2">
    <source>
        <dbReference type="ARBA" id="ARBA00022676"/>
    </source>
</evidence>
<dbReference type="Gene3D" id="3.40.50.2000">
    <property type="entry name" value="Glycogen Phosphorylase B"/>
    <property type="match status" value="2"/>
</dbReference>
<gene>
    <name evidence="5" type="ORF">BDD30_1000</name>
</gene>
<feature type="domain" description="Glycosyl transferase family 1" evidence="4">
    <location>
        <begin position="210"/>
        <end position="373"/>
    </location>
</feature>
<accession>A0ABX9STB6</accession>
<keyword evidence="3" id="KW-0808">Transferase</keyword>
<dbReference type="Pfam" id="PF00534">
    <property type="entry name" value="Glycos_transf_1"/>
    <property type="match status" value="1"/>
</dbReference>
<reference evidence="5 6" key="1">
    <citation type="submission" date="2018-10" db="EMBL/GenBank/DDBJ databases">
        <title>Genomic Encyclopedia of Archaeal and Bacterial Type Strains, Phase II (KMG-II): from individual species to whole genera.</title>
        <authorList>
            <person name="Goeker M."/>
        </authorList>
    </citation>
    <scope>NUCLEOTIDE SEQUENCE [LARGE SCALE GENOMIC DNA]</scope>
    <source>
        <strain evidence="5 6">DSM 15149</strain>
    </source>
</reference>
<comment type="similarity">
    <text evidence="1">Belongs to the glycosyltransferase group 1 family. Glycosyltransferase 4 subfamily.</text>
</comment>
<dbReference type="EMBL" id="RBLJ01000001">
    <property type="protein sequence ID" value="RKS66667.1"/>
    <property type="molecule type" value="Genomic_DNA"/>
</dbReference>
<dbReference type="PANTHER" id="PTHR12526">
    <property type="entry name" value="GLYCOSYLTRANSFERASE"/>
    <property type="match status" value="1"/>
</dbReference>
<dbReference type="SUPFAM" id="SSF53756">
    <property type="entry name" value="UDP-Glycosyltransferase/glycogen phosphorylase"/>
    <property type="match status" value="1"/>
</dbReference>
<keyword evidence="2" id="KW-0328">Glycosyltransferase</keyword>
<dbReference type="RefSeq" id="WP_015833434.1">
    <property type="nucleotide sequence ID" value="NC_012962.1"/>
</dbReference>
<evidence type="ECO:0000313" key="6">
    <source>
        <dbReference type="Proteomes" id="UP000280955"/>
    </source>
</evidence>
<keyword evidence="6" id="KW-1185">Reference proteome</keyword>
<evidence type="ECO:0000259" key="4">
    <source>
        <dbReference type="Pfam" id="PF00534"/>
    </source>
</evidence>